<feature type="region of interest" description="Disordered" evidence="1">
    <location>
        <begin position="39"/>
        <end position="59"/>
    </location>
</feature>
<gene>
    <name evidence="2" type="ORF">GCM10010842_33280</name>
</gene>
<dbReference type="Proteomes" id="UP000645517">
    <property type="component" value="Unassembled WGS sequence"/>
</dbReference>
<organism evidence="2 3">
    <name type="scientific">Deinococcus daejeonensis</name>
    <dbReference type="NCBI Taxonomy" id="1007098"/>
    <lineage>
        <taxon>Bacteria</taxon>
        <taxon>Thermotogati</taxon>
        <taxon>Deinococcota</taxon>
        <taxon>Deinococci</taxon>
        <taxon>Deinococcales</taxon>
        <taxon>Deinococcaceae</taxon>
        <taxon>Deinococcus</taxon>
    </lineage>
</organism>
<comment type="caution">
    <text evidence="2">The sequence shown here is derived from an EMBL/GenBank/DDBJ whole genome shotgun (WGS) entry which is preliminary data.</text>
</comment>
<accession>A0ABQ2JF72</accession>
<keyword evidence="3" id="KW-1185">Reference proteome</keyword>
<sequence>MQFAQQELRLRVAPRRFGLQGTERGVQLPIAVQGRAGRALRPGCAEQQGAEEGHRHDAP</sequence>
<evidence type="ECO:0000256" key="1">
    <source>
        <dbReference type="SAM" id="MobiDB-lite"/>
    </source>
</evidence>
<protein>
    <submittedName>
        <fullName evidence="2">Uncharacterized protein</fullName>
    </submittedName>
</protein>
<evidence type="ECO:0000313" key="3">
    <source>
        <dbReference type="Proteomes" id="UP000645517"/>
    </source>
</evidence>
<dbReference type="EMBL" id="BMOR01000023">
    <property type="protein sequence ID" value="GGN44566.1"/>
    <property type="molecule type" value="Genomic_DNA"/>
</dbReference>
<proteinExistence type="predicted"/>
<evidence type="ECO:0000313" key="2">
    <source>
        <dbReference type="EMBL" id="GGN44566.1"/>
    </source>
</evidence>
<dbReference type="RefSeq" id="WP_229782232.1">
    <property type="nucleotide sequence ID" value="NZ_BMOR01000023.1"/>
</dbReference>
<name>A0ABQ2JF72_9DEIO</name>
<reference evidence="3" key="1">
    <citation type="journal article" date="2019" name="Int. J. Syst. Evol. Microbiol.">
        <title>The Global Catalogue of Microorganisms (GCM) 10K type strain sequencing project: providing services to taxonomists for standard genome sequencing and annotation.</title>
        <authorList>
            <consortium name="The Broad Institute Genomics Platform"/>
            <consortium name="The Broad Institute Genome Sequencing Center for Infectious Disease"/>
            <person name="Wu L."/>
            <person name="Ma J."/>
        </authorList>
    </citation>
    <scope>NUCLEOTIDE SEQUENCE [LARGE SCALE GENOMIC DNA]</scope>
    <source>
        <strain evidence="3">JCM 16918</strain>
    </source>
</reference>